<keyword evidence="3" id="KW-1185">Reference proteome</keyword>
<organism evidence="2 3">
    <name type="scientific">Oceanobacillus luteolus</name>
    <dbReference type="NCBI Taxonomy" id="1274358"/>
    <lineage>
        <taxon>Bacteria</taxon>
        <taxon>Bacillati</taxon>
        <taxon>Bacillota</taxon>
        <taxon>Bacilli</taxon>
        <taxon>Bacillales</taxon>
        <taxon>Bacillaceae</taxon>
        <taxon>Oceanobacillus</taxon>
    </lineage>
</organism>
<feature type="transmembrane region" description="Helical" evidence="1">
    <location>
        <begin position="12"/>
        <end position="33"/>
    </location>
</feature>
<proteinExistence type="predicted"/>
<gene>
    <name evidence="2" type="ORF">ACFSBH_16280</name>
</gene>
<keyword evidence="1" id="KW-1133">Transmembrane helix</keyword>
<evidence type="ECO:0000313" key="3">
    <source>
        <dbReference type="Proteomes" id="UP001597221"/>
    </source>
</evidence>
<keyword evidence="1" id="KW-0812">Transmembrane</keyword>
<dbReference type="RefSeq" id="WP_379598605.1">
    <property type="nucleotide sequence ID" value="NZ_JBHUDE010000150.1"/>
</dbReference>
<accession>A0ABW4HV53</accession>
<evidence type="ECO:0000313" key="2">
    <source>
        <dbReference type="EMBL" id="MFD1609175.1"/>
    </source>
</evidence>
<sequence length="122" mass="13273">MRFPPLLIQRFSLGITVTVAIAKAFTIAVAIAIRSNLFSRGWCQSIEISHLQFPPLFVQCCSLGITVAVAIAIAEAFTIAVAVTIRSNLFSCSWRQSIKVSHAATPPSLLPPLFHGKIREPL</sequence>
<keyword evidence="1" id="KW-0472">Membrane</keyword>
<reference evidence="3" key="1">
    <citation type="journal article" date="2019" name="Int. J. Syst. Evol. Microbiol.">
        <title>The Global Catalogue of Microorganisms (GCM) 10K type strain sequencing project: providing services to taxonomists for standard genome sequencing and annotation.</title>
        <authorList>
            <consortium name="The Broad Institute Genomics Platform"/>
            <consortium name="The Broad Institute Genome Sequencing Center for Infectious Disease"/>
            <person name="Wu L."/>
            <person name="Ma J."/>
        </authorList>
    </citation>
    <scope>NUCLEOTIDE SEQUENCE [LARGE SCALE GENOMIC DNA]</scope>
    <source>
        <strain evidence="3">CGMCC 1.12376</strain>
    </source>
</reference>
<comment type="caution">
    <text evidence="2">The sequence shown here is derived from an EMBL/GenBank/DDBJ whole genome shotgun (WGS) entry which is preliminary data.</text>
</comment>
<dbReference type="Proteomes" id="UP001597221">
    <property type="component" value="Unassembled WGS sequence"/>
</dbReference>
<name>A0ABW4HV53_9BACI</name>
<protein>
    <submittedName>
        <fullName evidence="2">Uncharacterized protein</fullName>
    </submittedName>
</protein>
<evidence type="ECO:0000256" key="1">
    <source>
        <dbReference type="SAM" id="Phobius"/>
    </source>
</evidence>
<feature type="transmembrane region" description="Helical" evidence="1">
    <location>
        <begin position="56"/>
        <end position="85"/>
    </location>
</feature>
<dbReference type="EMBL" id="JBHUDE010000150">
    <property type="protein sequence ID" value="MFD1609175.1"/>
    <property type="molecule type" value="Genomic_DNA"/>
</dbReference>